<organism evidence="3">
    <name type="scientific">Planktothricoides raciborskii GIHE-MW2</name>
    <dbReference type="NCBI Taxonomy" id="2792601"/>
    <lineage>
        <taxon>Bacteria</taxon>
        <taxon>Bacillati</taxon>
        <taxon>Cyanobacteriota</taxon>
        <taxon>Cyanophyceae</taxon>
        <taxon>Oscillatoriophycideae</taxon>
        <taxon>Oscillatoriales</taxon>
        <taxon>Oscillatoriaceae</taxon>
        <taxon>Planktothricoides</taxon>
    </lineage>
</organism>
<dbReference type="EMBL" id="CP159837">
    <property type="protein sequence ID" value="XCM34668.1"/>
    <property type="molecule type" value="Genomic_DNA"/>
</dbReference>
<keyword evidence="2" id="KW-1133">Transmembrane helix</keyword>
<protein>
    <submittedName>
        <fullName evidence="3">Uncharacterized protein</fullName>
    </submittedName>
</protein>
<evidence type="ECO:0000313" key="3">
    <source>
        <dbReference type="EMBL" id="XCM34668.1"/>
    </source>
</evidence>
<feature type="coiled-coil region" evidence="1">
    <location>
        <begin position="335"/>
        <end position="389"/>
    </location>
</feature>
<name>A0AAU8J6C9_9CYAN</name>
<feature type="coiled-coil region" evidence="1">
    <location>
        <begin position="230"/>
        <end position="257"/>
    </location>
</feature>
<dbReference type="RefSeq" id="WP_054469224.1">
    <property type="nucleotide sequence ID" value="NZ_CP159837.1"/>
</dbReference>
<reference evidence="3" key="1">
    <citation type="submission" date="2024-07" db="EMBL/GenBank/DDBJ databases">
        <authorList>
            <person name="Kim Y.J."/>
            <person name="Jeong J.Y."/>
        </authorList>
    </citation>
    <scope>NUCLEOTIDE SEQUENCE</scope>
    <source>
        <strain evidence="3">GIHE-MW2</strain>
    </source>
</reference>
<evidence type="ECO:0000256" key="1">
    <source>
        <dbReference type="SAM" id="Coils"/>
    </source>
</evidence>
<evidence type="ECO:0000256" key="2">
    <source>
        <dbReference type="SAM" id="Phobius"/>
    </source>
</evidence>
<gene>
    <name evidence="3" type="ORF">ABWT76_003287</name>
</gene>
<dbReference type="AlphaFoldDB" id="A0AAU8J6C9"/>
<proteinExistence type="predicted"/>
<feature type="transmembrane region" description="Helical" evidence="2">
    <location>
        <begin position="98"/>
        <end position="120"/>
    </location>
</feature>
<keyword evidence="2" id="KW-0812">Transmembrane</keyword>
<keyword evidence="1" id="KW-0175">Coiled coil</keyword>
<keyword evidence="2" id="KW-0472">Membrane</keyword>
<sequence length="454" mass="50736">MARLNPRAYQILQGEIEKLTGNDPMKILEKQLVLEQLQNLRIQEGNPASLAELKKIVITTYPQFSQGVLQEAAKANHSSSNSSNSSQGFANLFNFTKLIFLMMAAGLGVTGLVALVNLPYPMIRRPVAKVAPILLLPSYMSMDRNYREAIAYVEQADQLINNSTSTADIELGASKVKQAQANLDKLPVWFLGYEPQIYCRFSNCTWRFTYDEFESARKLIGRMEAQIFQEQNAQNQLVNAEVALTAAQQQYATANAKEKQQAIAAWQSAIDLMEQIYPNTLAAKIAEPKLTAAQRDFEKISGFSATFERSSNLIEAAKAFGMQAAIMSQNPPHSAAKWEQVAQLWEKAMDQLEQVRVDEPTYPEAQQKLAEYQANLAAVKIRIDAEKQSVNAMKRAKDLIAQWQRLNTDDSSYSQGEVASILQQIINELQSIPAGTTVSKEAQELLKYAQEAKR</sequence>
<accession>A0AAU8J6C9</accession>